<dbReference type="PANTHER" id="PTHR46082:SF11">
    <property type="entry name" value="AAA+ ATPASE DOMAIN-CONTAINING PROTEIN-RELATED"/>
    <property type="match status" value="1"/>
</dbReference>
<dbReference type="Proteomes" id="UP000664169">
    <property type="component" value="Unassembled WGS sequence"/>
</dbReference>
<gene>
    <name evidence="3" type="ORF">GOMPHAMPRED_003878</name>
</gene>
<feature type="compositionally biased region" description="Polar residues" evidence="1">
    <location>
        <begin position="102"/>
        <end position="112"/>
    </location>
</feature>
<feature type="region of interest" description="Disordered" evidence="1">
    <location>
        <begin position="77"/>
        <end position="116"/>
    </location>
</feature>
<reference evidence="3" key="1">
    <citation type="submission" date="2021-03" db="EMBL/GenBank/DDBJ databases">
        <authorList>
            <person name="Tagirdzhanova G."/>
        </authorList>
    </citation>
    <scope>NUCLEOTIDE SEQUENCE</scope>
</reference>
<dbReference type="InterPro" id="IPR036887">
    <property type="entry name" value="HTH_APSES_sf"/>
</dbReference>
<dbReference type="GO" id="GO:0003677">
    <property type="term" value="F:DNA binding"/>
    <property type="evidence" value="ECO:0007669"/>
    <property type="project" value="InterPro"/>
</dbReference>
<keyword evidence="4" id="KW-1185">Reference proteome</keyword>
<dbReference type="OrthoDB" id="1658288at2759"/>
<proteinExistence type="predicted"/>
<dbReference type="PANTHER" id="PTHR46082">
    <property type="entry name" value="ATP/GTP-BINDING PROTEIN-RELATED"/>
    <property type="match status" value="1"/>
</dbReference>
<dbReference type="SUPFAM" id="SSF54616">
    <property type="entry name" value="DNA-binding domain of Mlu1-box binding protein MBP1"/>
    <property type="match status" value="1"/>
</dbReference>
<dbReference type="InterPro" id="IPR053137">
    <property type="entry name" value="NLR-like"/>
</dbReference>
<comment type="caution">
    <text evidence="3">The sequence shown here is derived from an EMBL/GenBank/DDBJ whole genome shotgun (WGS) entry which is preliminary data.</text>
</comment>
<evidence type="ECO:0000256" key="1">
    <source>
        <dbReference type="SAM" id="MobiDB-lite"/>
    </source>
</evidence>
<dbReference type="InterPro" id="IPR000845">
    <property type="entry name" value="Nucleoside_phosphorylase_d"/>
</dbReference>
<evidence type="ECO:0000313" key="4">
    <source>
        <dbReference type="Proteomes" id="UP000664169"/>
    </source>
</evidence>
<dbReference type="SUPFAM" id="SSF53167">
    <property type="entry name" value="Purine and uridine phosphorylases"/>
    <property type="match status" value="1"/>
</dbReference>
<accession>A0A8H3FJ22</accession>
<feature type="domain" description="Nucleoside phosphorylase" evidence="2">
    <location>
        <begin position="1221"/>
        <end position="1489"/>
    </location>
</feature>
<name>A0A8H3FJ22_9LECA</name>
<dbReference type="Gene3D" id="3.10.260.10">
    <property type="entry name" value="Transcription regulator HTH, APSES-type DNA-binding domain"/>
    <property type="match status" value="1"/>
</dbReference>
<dbReference type="GO" id="GO:0003824">
    <property type="term" value="F:catalytic activity"/>
    <property type="evidence" value="ECO:0007669"/>
    <property type="project" value="InterPro"/>
</dbReference>
<dbReference type="EMBL" id="CAJPDQ010000023">
    <property type="protein sequence ID" value="CAF9925398.1"/>
    <property type="molecule type" value="Genomic_DNA"/>
</dbReference>
<feature type="region of interest" description="Disordered" evidence="1">
    <location>
        <begin position="1183"/>
        <end position="1211"/>
    </location>
</feature>
<dbReference type="Pfam" id="PF01048">
    <property type="entry name" value="PNP_UDP_1"/>
    <property type="match status" value="1"/>
</dbReference>
<organism evidence="3 4">
    <name type="scientific">Gomphillus americanus</name>
    <dbReference type="NCBI Taxonomy" id="1940652"/>
    <lineage>
        <taxon>Eukaryota</taxon>
        <taxon>Fungi</taxon>
        <taxon>Dikarya</taxon>
        <taxon>Ascomycota</taxon>
        <taxon>Pezizomycotina</taxon>
        <taxon>Lecanoromycetes</taxon>
        <taxon>OSLEUM clade</taxon>
        <taxon>Ostropomycetidae</taxon>
        <taxon>Ostropales</taxon>
        <taxon>Graphidaceae</taxon>
        <taxon>Gomphilloideae</taxon>
        <taxon>Gomphillus</taxon>
    </lineage>
</organism>
<evidence type="ECO:0000313" key="3">
    <source>
        <dbReference type="EMBL" id="CAF9925398.1"/>
    </source>
</evidence>
<protein>
    <recommendedName>
        <fullName evidence="2">Nucleoside phosphorylase domain-containing protein</fullName>
    </recommendedName>
</protein>
<dbReference type="GO" id="GO:0009116">
    <property type="term" value="P:nucleoside metabolic process"/>
    <property type="evidence" value="ECO:0007669"/>
    <property type="project" value="InterPro"/>
</dbReference>
<dbReference type="Gene3D" id="3.40.50.1580">
    <property type="entry name" value="Nucleoside phosphorylase domain"/>
    <property type="match status" value="1"/>
</dbReference>
<evidence type="ECO:0000259" key="2">
    <source>
        <dbReference type="Pfam" id="PF01048"/>
    </source>
</evidence>
<sequence>MATIDNAIHTEEFEIYPQRYRKDDLVSLRLSGENYKISSAHWVSHRKVWTYRLKDSSGDMLPRAVGEGEIKKFRAPRSHKFHKTAAETKPPESKGSLDATRQLKTAEQSEPSEPSVLATYPAMIEHSEEGKQAEEIQPSSKVNDVTTVLWEDERISCFQVEARGLIVLRRADNDFVNGTRLLEVAGMTQRQQRFFLQGEKVQHVVETGPIHFRGDPTSQSTATCESSKRSRYTLPSVQDIAHLTHIPNKNSVLTSLSQISDSKVPILDPIEIVQAKGAVIDDTAAFTDSRYASSTFGAGLPLRKSSQDDVRDLYSFGSDAEAEKIHYQLGFVSEILKVLQTARIDEEALNNISLVLPDTLKSFALRLQYDASGEYDASKEKDYDTMFFIYFVLRYRSDIASILIDRWRKNQQTMDRLESNQVSSNERVQIWQEIQAYFDPMELQDNAPLAEKANFMKQEDNLDTFKHQTHSLELPREISVHLDFLTTTPAYSWLLSNLANLLRLSVPQPNTISDLRDTIRSRFPVPTQINRQTSRVMHKMTITINWQLAHFLDTYDFDGGHGSEHVLKTFVTLTSDGRHVQALKALQYLQQTWPQIGETVLDLVIKIVQNGQASTEFQGCILEGKMFGAYFVFVIIGSADFIAETGEILSWMGAVFRPSPKEGVVYECTPSVNNFKYQESNLFLDIYTSKSCTIEYSLIEAGTSLAHCWHGLFQYAVVAHGFPIMKRSNSVEGLEMSLGMMLALCRARHIGQYNGKIIIKGFSSMFSLSEHKPGISTWHLTGNMDGSFIPYPRTKDGIEFGDLGVQEILRDRHFVGWCSQFIYGPGSLDIAHQAQPSCLSRAQPGCYLFGVSLRRGHAFPVEPVCIAHNQQSPHVTIVQDLHRKLERIHAKPVVLWDTANQRGWLTNGTSALLHLTLASVEKGDNPFASTYDLRKADITQRETNTENAAAYILLDERNLRLQIRSHLGQPVYLQDRVEDILYLLDLMMDQQTVALEKNNSSSSLGMLEGWDFRDVVNAAPDILHPRTFMLDKDCSGWLQLLKDTYAVTLFGEDFGELYKPLNSDLCKEWTTLPLDRCYLAASVADLEKVAQVYGGNNRSVPQKLTVNTVWPVIQRTFENCACFGSSNHSDLVQILVPSSTFTTQPNIKGILRDIPHGGAVIFGPITDPTWLHPNYFPISMKPSRKRLQRDNDSDPNDSGLGDSISSAPTETWSPKHTDYHVAIVCALPRELFSVRCLFDEIYSAPEFDKLDNNSYAFGRIFSCKVVAACLHGTYGTNSAAQVIVELKRSFPLKFCLLVGIAGGIPSSKNDIRLGDVVVSRPSGNHSGLIKYDFEKVMQGGASHLLGSFNHPPQALLSAIGILESDPHCREPLAFYIEKIGRDHPTYRYPGADLDILYASDHIHTEACINCGTLERNPRKSTQPRIHYGLVASGDKLIKDAKIRDEIGSKYNALCFEMEGAGIANVLPSLIVRGISDYSDSQKNDTWQEYASATAAAYAKLILGKVRPLGNT</sequence>
<dbReference type="InterPro" id="IPR035994">
    <property type="entry name" value="Nucleoside_phosphorylase_sf"/>
</dbReference>